<evidence type="ECO:0000256" key="13">
    <source>
        <dbReference type="ARBA" id="ARBA00080774"/>
    </source>
</evidence>
<sequence>MARKYLGGSGEPLTIWISVAASTVLVFYGYDQGVFGNVIINQNFLDTFGNPSANMQGTMTSLYNIGCFFGAMSTLFTGDWLGRPRQIILGSTVIAIGAVIQTSSSTVAQMIVGRIIAGLGTGMNTATAGVWQAETSAMRSRGRLVIIQMANCITGFSISNWLTLGFSFAPKDVAWRFPLAFQIFFTLCIYALCPFLPDSPRLLIRKGKYEEAKDVLAALQGHGATAESPSVRAQFDVIKDILDREHVNTYSWWQLVSGRGPPGLLRRMILGAWMQAMNQVSGINITSYYMSYIFINALGISELLSRILAACGSVDYLIFACLAYFVIERYGRRKVMMCSAAACSICWICIAIATGVAAHGGDSYVTGSVAVAFFFAFFASFGMGVLGVPWLYPTEINALEMRTKGASLAMATNWICNYAVVQATLPGVQNLGYKYWIVWALAKADGDGLDGQNLGSLSCVHRETSSHPVLPISASPTRRRQKETFTRHVHRCPGGCGEGRVHTAWTAVKSDGPPIHYKRRTFESESAGVEGHFSVDFVVAPPSELAGKVAEDGGPEDDGLREDPLGVGHTSLPPRTTYFTEKEYEGLGSEDRKPLLITLHGLSGGSYEVYLRHVLAPLAVQTEDEASSGGLSGGEWECLVVNSRGCAGSKITNSILYNARATWDVRQVVKWCRQRWPKRPLYGIGYSLGANILTNYIGEEGSDCLLNAAVIVSNPWKLEVTSLALQRSWVGMNVYSATMGKNMRALFERHREQVLVNKSISEERIRKLKYLHEFDREVQCATWGYPTEGAYYRDATSADSVLDIRIPVFVLHARDDPIACDEACPYEEIRQNPYVVMCATSGGGHLSWFELGGGRWHAKPAVAFLNAMAREVDFGRLEPHQLPQMGPRGGHKRSFVFDPTRRKMHMPGSQ</sequence>
<dbReference type="InterPro" id="IPR020846">
    <property type="entry name" value="MFS_dom"/>
</dbReference>
<evidence type="ECO:0000256" key="7">
    <source>
        <dbReference type="ARBA" id="ARBA00022801"/>
    </source>
</evidence>
<feature type="transmembrane region" description="Helical" evidence="15">
    <location>
        <begin position="175"/>
        <end position="196"/>
    </location>
</feature>
<dbReference type="Pfam" id="PF00083">
    <property type="entry name" value="Sugar_tr"/>
    <property type="match status" value="1"/>
</dbReference>
<dbReference type="SUPFAM" id="SSF53474">
    <property type="entry name" value="alpha/beta-Hydrolases"/>
    <property type="match status" value="1"/>
</dbReference>
<dbReference type="GO" id="GO:0016020">
    <property type="term" value="C:membrane"/>
    <property type="evidence" value="ECO:0007669"/>
    <property type="project" value="UniProtKB-SubCell"/>
</dbReference>
<feature type="transmembrane region" description="Helical" evidence="15">
    <location>
        <begin position="61"/>
        <end position="81"/>
    </location>
</feature>
<evidence type="ECO:0000256" key="10">
    <source>
        <dbReference type="ARBA" id="ARBA00050620"/>
    </source>
</evidence>
<comment type="similarity">
    <text evidence="3">Belongs to the major facilitator superfamily. Sugar transporter (TC 2.A.1.1) family.</text>
</comment>
<dbReference type="Gene3D" id="3.40.50.1820">
    <property type="entry name" value="alpha/beta hydrolase"/>
    <property type="match status" value="1"/>
</dbReference>
<dbReference type="Pfam" id="PF00561">
    <property type="entry name" value="Abhydrolase_1"/>
    <property type="match status" value="1"/>
</dbReference>
<dbReference type="AlphaFoldDB" id="A0AAN6JXW7"/>
<name>A0AAN6JXW7_9PEZI</name>
<evidence type="ECO:0000256" key="5">
    <source>
        <dbReference type="ARBA" id="ARBA00022679"/>
    </source>
</evidence>
<dbReference type="InterPro" id="IPR005828">
    <property type="entry name" value="MFS_sugar_transport-like"/>
</dbReference>
<dbReference type="InterPro" id="IPR003663">
    <property type="entry name" value="Sugar/inositol_transpt"/>
</dbReference>
<dbReference type="PANTHER" id="PTHR48022:SF26">
    <property type="entry name" value="MAJOR FACILITATOR SUPERFAMILY (MFS) PROFILE DOMAIN-CONTAINING PROTEIN-RELATED"/>
    <property type="match status" value="1"/>
</dbReference>
<feature type="region of interest" description="Disordered" evidence="14">
    <location>
        <begin position="880"/>
        <end position="910"/>
    </location>
</feature>
<evidence type="ECO:0000256" key="1">
    <source>
        <dbReference type="ARBA" id="ARBA00004141"/>
    </source>
</evidence>
<protein>
    <recommendedName>
        <fullName evidence="12">alcohol O-acetyltransferase</fullName>
        <ecNumber evidence="12">2.3.1.84</ecNumber>
    </recommendedName>
    <alternativeName>
        <fullName evidence="13">Alcohol O-acetyltransferase</fullName>
    </alternativeName>
</protein>
<dbReference type="EC" id="2.3.1.84" evidence="12"/>
<feature type="domain" description="Major facilitator superfamily (MFS) profile" evidence="16">
    <location>
        <begin position="17"/>
        <end position="483"/>
    </location>
</feature>
<evidence type="ECO:0000256" key="12">
    <source>
        <dbReference type="ARBA" id="ARBA00066969"/>
    </source>
</evidence>
<evidence type="ECO:0000256" key="3">
    <source>
        <dbReference type="ARBA" id="ARBA00010992"/>
    </source>
</evidence>
<dbReference type="Proteomes" id="UP001175353">
    <property type="component" value="Unassembled WGS sequence"/>
</dbReference>
<comment type="catalytic activity">
    <reaction evidence="10">
        <text>an aliphatic alcohol + acetyl-CoA = an acetyl ester + CoA</text>
        <dbReference type="Rhea" id="RHEA:17229"/>
        <dbReference type="ChEBI" id="CHEBI:2571"/>
        <dbReference type="ChEBI" id="CHEBI:47622"/>
        <dbReference type="ChEBI" id="CHEBI:57287"/>
        <dbReference type="ChEBI" id="CHEBI:57288"/>
        <dbReference type="EC" id="2.3.1.84"/>
    </reaction>
</comment>
<feature type="transmembrane region" description="Helical" evidence="15">
    <location>
        <begin position="370"/>
        <end position="392"/>
    </location>
</feature>
<comment type="caution">
    <text evidence="17">The sequence shown here is derived from an EMBL/GenBank/DDBJ whole genome shotgun (WGS) entry which is preliminary data.</text>
</comment>
<evidence type="ECO:0000256" key="8">
    <source>
        <dbReference type="ARBA" id="ARBA00022989"/>
    </source>
</evidence>
<dbReference type="PANTHER" id="PTHR48022">
    <property type="entry name" value="PLASTIDIC GLUCOSE TRANSPORTER 4"/>
    <property type="match status" value="1"/>
</dbReference>
<dbReference type="FunFam" id="3.40.50.1820:FF:000137">
    <property type="entry name" value="EEB1p Acyl-coenzymeA:ethanol O-acyltransferase"/>
    <property type="match status" value="1"/>
</dbReference>
<dbReference type="GO" id="GO:0005351">
    <property type="term" value="F:carbohydrate:proton symporter activity"/>
    <property type="evidence" value="ECO:0007669"/>
    <property type="project" value="TreeGrafter"/>
</dbReference>
<evidence type="ECO:0000259" key="16">
    <source>
        <dbReference type="PROSITE" id="PS50850"/>
    </source>
</evidence>
<dbReference type="PRINTS" id="PR00171">
    <property type="entry name" value="SUGRTRNSPORT"/>
</dbReference>
<feature type="transmembrane region" description="Helical" evidence="15">
    <location>
        <begin position="276"/>
        <end position="295"/>
    </location>
</feature>
<feature type="transmembrane region" description="Helical" evidence="15">
    <location>
        <begin position="307"/>
        <end position="327"/>
    </location>
</feature>
<keyword evidence="6 15" id="KW-0812">Transmembrane</keyword>
<dbReference type="EMBL" id="JAUJLE010000570">
    <property type="protein sequence ID" value="KAK0953120.1"/>
    <property type="molecule type" value="Genomic_DNA"/>
</dbReference>
<dbReference type="GO" id="GO:0051793">
    <property type="term" value="P:medium-chain fatty acid catabolic process"/>
    <property type="evidence" value="ECO:0007669"/>
    <property type="project" value="UniProtKB-ARBA"/>
</dbReference>
<feature type="transmembrane region" description="Helical" evidence="15">
    <location>
        <begin position="12"/>
        <end position="30"/>
    </location>
</feature>
<keyword evidence="18" id="KW-1185">Reference proteome</keyword>
<dbReference type="GO" id="GO:0034338">
    <property type="term" value="F:short-chain carboxylesterase activity"/>
    <property type="evidence" value="ECO:0007669"/>
    <property type="project" value="UniProtKB-ARBA"/>
</dbReference>
<evidence type="ECO:0000256" key="6">
    <source>
        <dbReference type="ARBA" id="ARBA00022692"/>
    </source>
</evidence>
<evidence type="ECO:0000256" key="2">
    <source>
        <dbReference type="ARBA" id="ARBA00010884"/>
    </source>
</evidence>
<comment type="function">
    <text evidence="11">Displays enzymatic activity both for medium-chain fatty acid (MCFA) ethyl ester synthesis and hydrolysis (esterase activity). MCFA are toxic for yeast and this enzyme could thus be involved in their detoxification by esterification.</text>
</comment>
<evidence type="ECO:0000256" key="14">
    <source>
        <dbReference type="SAM" id="MobiDB-lite"/>
    </source>
</evidence>
<dbReference type="InterPro" id="IPR036259">
    <property type="entry name" value="MFS_trans_sf"/>
</dbReference>
<feature type="transmembrane region" description="Helical" evidence="15">
    <location>
        <begin position="339"/>
        <end position="358"/>
    </location>
</feature>
<evidence type="ECO:0000256" key="9">
    <source>
        <dbReference type="ARBA" id="ARBA00023136"/>
    </source>
</evidence>
<comment type="subcellular location">
    <subcellularLocation>
        <location evidence="1">Membrane</location>
        <topology evidence="1">Multi-pass membrane protein</topology>
    </subcellularLocation>
</comment>
<dbReference type="SUPFAM" id="SSF103473">
    <property type="entry name" value="MFS general substrate transporter"/>
    <property type="match status" value="1"/>
</dbReference>
<dbReference type="InterPro" id="IPR050360">
    <property type="entry name" value="MFS_Sugar_Transporters"/>
</dbReference>
<dbReference type="GO" id="GO:0004026">
    <property type="term" value="F:alcohol O-acetyltransferase activity"/>
    <property type="evidence" value="ECO:0007669"/>
    <property type="project" value="UniProtKB-EC"/>
</dbReference>
<dbReference type="GO" id="GO:0051792">
    <property type="term" value="P:medium-chain fatty acid biosynthetic process"/>
    <property type="evidence" value="ECO:0007669"/>
    <property type="project" value="UniProtKB-ARBA"/>
</dbReference>
<evidence type="ECO:0000313" key="18">
    <source>
        <dbReference type="Proteomes" id="UP001175353"/>
    </source>
</evidence>
<keyword evidence="5" id="KW-0808">Transferase</keyword>
<dbReference type="InterPro" id="IPR029058">
    <property type="entry name" value="AB_hydrolase_fold"/>
</dbReference>
<evidence type="ECO:0000256" key="11">
    <source>
        <dbReference type="ARBA" id="ARBA00054277"/>
    </source>
</evidence>
<dbReference type="InterPro" id="IPR000073">
    <property type="entry name" value="AB_hydrolase_1"/>
</dbReference>
<evidence type="ECO:0000256" key="15">
    <source>
        <dbReference type="SAM" id="Phobius"/>
    </source>
</evidence>
<evidence type="ECO:0000313" key="17">
    <source>
        <dbReference type="EMBL" id="KAK0953120.1"/>
    </source>
</evidence>
<comment type="similarity">
    <text evidence="2">Belongs to the AB hydrolase superfamily. AB hydrolase 4 family.</text>
</comment>
<keyword evidence="8 15" id="KW-1133">Transmembrane helix</keyword>
<accession>A0AAN6JXW7</accession>
<organism evidence="17 18">
    <name type="scientific">Friedmanniomyces endolithicus</name>
    <dbReference type="NCBI Taxonomy" id="329885"/>
    <lineage>
        <taxon>Eukaryota</taxon>
        <taxon>Fungi</taxon>
        <taxon>Dikarya</taxon>
        <taxon>Ascomycota</taxon>
        <taxon>Pezizomycotina</taxon>
        <taxon>Dothideomycetes</taxon>
        <taxon>Dothideomycetidae</taxon>
        <taxon>Mycosphaerellales</taxon>
        <taxon>Teratosphaeriaceae</taxon>
        <taxon>Friedmanniomyces</taxon>
    </lineage>
</organism>
<feature type="transmembrane region" description="Helical" evidence="15">
    <location>
        <begin position="144"/>
        <end position="169"/>
    </location>
</feature>
<evidence type="ECO:0000256" key="4">
    <source>
        <dbReference type="ARBA" id="ARBA00022448"/>
    </source>
</evidence>
<gene>
    <name evidence="17" type="ORF">LTR91_024018</name>
</gene>
<proteinExistence type="inferred from homology"/>
<keyword evidence="9 15" id="KW-0472">Membrane</keyword>
<dbReference type="PROSITE" id="PS50850">
    <property type="entry name" value="MFS"/>
    <property type="match status" value="1"/>
</dbReference>
<keyword evidence="7" id="KW-0378">Hydrolase</keyword>
<keyword evidence="4" id="KW-0813">Transport</keyword>
<dbReference type="Gene3D" id="1.20.1250.20">
    <property type="entry name" value="MFS general substrate transporter like domains"/>
    <property type="match status" value="1"/>
</dbReference>
<reference evidence="17" key="1">
    <citation type="submission" date="2023-06" db="EMBL/GenBank/DDBJ databases">
        <title>Black Yeasts Isolated from many extreme environments.</title>
        <authorList>
            <person name="Coleine C."/>
            <person name="Stajich J.E."/>
            <person name="Selbmann L."/>
        </authorList>
    </citation>
    <scope>NUCLEOTIDE SEQUENCE</scope>
    <source>
        <strain evidence="17">CCFEE 5200</strain>
    </source>
</reference>